<organism evidence="1 2">
    <name type="scientific">Trueperella bialowiezensis</name>
    <dbReference type="NCBI Taxonomy" id="312285"/>
    <lineage>
        <taxon>Bacteria</taxon>
        <taxon>Bacillati</taxon>
        <taxon>Actinomycetota</taxon>
        <taxon>Actinomycetes</taxon>
        <taxon>Actinomycetales</taxon>
        <taxon>Actinomycetaceae</taxon>
        <taxon>Trueperella</taxon>
    </lineage>
</organism>
<accession>A0A448PGQ8</accession>
<dbReference type="KEGG" id="tbw:NCTC13354_01824"/>
<evidence type="ECO:0000313" key="1">
    <source>
        <dbReference type="EMBL" id="VEI14092.1"/>
    </source>
</evidence>
<name>A0A448PGQ8_9ACTO</name>
<protein>
    <submittedName>
        <fullName evidence="1">Uncharacterized protein</fullName>
    </submittedName>
</protein>
<dbReference type="EMBL" id="LR134476">
    <property type="protein sequence ID" value="VEI14092.1"/>
    <property type="molecule type" value="Genomic_DNA"/>
</dbReference>
<gene>
    <name evidence="1" type="ORF">NCTC13354_01824</name>
</gene>
<sequence length="175" mass="19830">MVCVWPEDEYKLPHLVMYAENFREMMDTIGADMEPTLYAEPNIKRISDEASVVDGAVREYPEYTQIRVIYPFGAAEGSWAAARGYVDPSLWQCDSSVSPLSDDEVRMNHFLLLDLMTNWTYGDIGYSDFSSGNQEYTESSHSLGAQLAPLSREDQIAKLADYLTHFRDTCEISEG</sequence>
<evidence type="ECO:0000313" key="2">
    <source>
        <dbReference type="Proteomes" id="UP000269542"/>
    </source>
</evidence>
<reference evidence="1 2" key="1">
    <citation type="submission" date="2018-12" db="EMBL/GenBank/DDBJ databases">
        <authorList>
            <consortium name="Pathogen Informatics"/>
        </authorList>
    </citation>
    <scope>NUCLEOTIDE SEQUENCE [LARGE SCALE GENOMIC DNA]</scope>
    <source>
        <strain evidence="1 2">NCTC13354</strain>
    </source>
</reference>
<dbReference type="Proteomes" id="UP000269542">
    <property type="component" value="Chromosome"/>
</dbReference>
<dbReference type="AlphaFoldDB" id="A0A448PGQ8"/>
<proteinExistence type="predicted"/>
<keyword evidence="2" id="KW-1185">Reference proteome</keyword>